<dbReference type="GO" id="GO:0003677">
    <property type="term" value="F:DNA binding"/>
    <property type="evidence" value="ECO:0007669"/>
    <property type="project" value="UniProtKB-UniRule"/>
</dbReference>
<dbReference type="InterPro" id="IPR001932">
    <property type="entry name" value="PPM-type_phosphatase-like_dom"/>
</dbReference>
<dbReference type="SUPFAM" id="SSF46689">
    <property type="entry name" value="Homeodomain-like"/>
    <property type="match status" value="1"/>
</dbReference>
<organism evidence="6">
    <name type="scientific">Paraconexibacter sp. AEG42_29</name>
    <dbReference type="NCBI Taxonomy" id="2997339"/>
    <lineage>
        <taxon>Bacteria</taxon>
        <taxon>Bacillati</taxon>
        <taxon>Actinomycetota</taxon>
        <taxon>Thermoleophilia</taxon>
        <taxon>Solirubrobacterales</taxon>
        <taxon>Paraconexibacteraceae</taxon>
        <taxon>Paraconexibacter</taxon>
    </lineage>
</organism>
<accession>A0AAU7AYG1</accession>
<evidence type="ECO:0000259" key="4">
    <source>
        <dbReference type="PROSITE" id="PS50125"/>
    </source>
</evidence>
<proteinExistence type="predicted"/>
<keyword evidence="1" id="KW-0378">Hydrolase</keyword>
<dbReference type="Pfam" id="PF00440">
    <property type="entry name" value="TetR_N"/>
    <property type="match status" value="1"/>
</dbReference>
<dbReference type="EMBL" id="CP114014">
    <property type="protein sequence ID" value="XAY06455.1"/>
    <property type="molecule type" value="Genomic_DNA"/>
</dbReference>
<dbReference type="SUPFAM" id="SSF81606">
    <property type="entry name" value="PP2C-like"/>
    <property type="match status" value="1"/>
</dbReference>
<dbReference type="PROSITE" id="PS50125">
    <property type="entry name" value="GUANYLATE_CYCLASE_2"/>
    <property type="match status" value="1"/>
</dbReference>
<dbReference type="Pfam" id="PF07228">
    <property type="entry name" value="SpoIIE"/>
    <property type="match status" value="1"/>
</dbReference>
<dbReference type="InterPro" id="IPR009057">
    <property type="entry name" value="Homeodomain-like_sf"/>
</dbReference>
<dbReference type="Gene3D" id="3.60.40.10">
    <property type="entry name" value="PPM-type phosphatase domain"/>
    <property type="match status" value="1"/>
</dbReference>
<evidence type="ECO:0000259" key="5">
    <source>
        <dbReference type="PROSITE" id="PS50977"/>
    </source>
</evidence>
<dbReference type="KEGG" id="parq:DSM112329_03326"/>
<reference evidence="6" key="1">
    <citation type="submission" date="2022-12" db="EMBL/GenBank/DDBJ databases">
        <title>Paraconexibacter alkalitolerans sp. nov. and Baekduia alba sp. nov., isolated from soil and emended description of the genera Paraconexibacter (Chun et al., 2020) and Baekduia (An et al., 2020).</title>
        <authorList>
            <person name="Vieira S."/>
            <person name="Huber K.J."/>
            <person name="Geppert A."/>
            <person name="Wolf J."/>
            <person name="Neumann-Schaal M."/>
            <person name="Muesken M."/>
            <person name="Overmann J."/>
        </authorList>
    </citation>
    <scope>NUCLEOTIDE SEQUENCE</scope>
    <source>
        <strain evidence="6">AEG42_29</strain>
    </source>
</reference>
<dbReference type="InterPro" id="IPR052016">
    <property type="entry name" value="Bact_Sigma-Reg"/>
</dbReference>
<dbReference type="GO" id="GO:0016791">
    <property type="term" value="F:phosphatase activity"/>
    <property type="evidence" value="ECO:0007669"/>
    <property type="project" value="TreeGrafter"/>
</dbReference>
<dbReference type="GO" id="GO:0009190">
    <property type="term" value="P:cyclic nucleotide biosynthetic process"/>
    <property type="evidence" value="ECO:0007669"/>
    <property type="project" value="InterPro"/>
</dbReference>
<evidence type="ECO:0000256" key="3">
    <source>
        <dbReference type="PROSITE-ProRule" id="PRU00335"/>
    </source>
</evidence>
<protein>
    <recommendedName>
        <fullName evidence="7">HTH tetR-type domain-containing protein</fullName>
    </recommendedName>
</protein>
<gene>
    <name evidence="6" type="ORF">DSM112329_03326</name>
</gene>
<dbReference type="RefSeq" id="WP_354697689.1">
    <property type="nucleotide sequence ID" value="NZ_CP114014.1"/>
</dbReference>
<dbReference type="AlphaFoldDB" id="A0AAU7AYG1"/>
<dbReference type="SMART" id="SM00331">
    <property type="entry name" value="PP2C_SIG"/>
    <property type="match status" value="1"/>
</dbReference>
<evidence type="ECO:0000256" key="2">
    <source>
        <dbReference type="ARBA" id="ARBA00023125"/>
    </source>
</evidence>
<dbReference type="InterPro" id="IPR001054">
    <property type="entry name" value="A/G_cyclase"/>
</dbReference>
<keyword evidence="2 3" id="KW-0238">DNA-binding</keyword>
<feature type="domain" description="HTH tetR-type" evidence="5">
    <location>
        <begin position="16"/>
        <end position="74"/>
    </location>
</feature>
<dbReference type="InterPro" id="IPR036457">
    <property type="entry name" value="PPM-type-like_dom_sf"/>
</dbReference>
<sequence>MADPEPLSTSRRSDARANGTRIVETAADVLARRPHASTGEIARAAGVGRSTLYRHFETREALVAAVRRLAREQADADEQQSLRPAGELANTLATPLSVPEVLNKVAPYDVAQQIVAEAQRLDGVESAALYLADLAGVVLRRLAGASAFPLAIDISGSIGTELPREAYPRVAQDVAGAVPGAVVTPLALRGRAVGVLVVVGAGNDLLHDLAREAAAALALADDYTDHMQTVRRSRATSAAAEIQQNLLPPRIHRLNGATLAGNVLPGYDIGGDWFDVADNADAVWLGVADVTGSGPRAAGVAAVLLGAFRSGRHQGEGPAGVVAQMHEILGAVAGADTSATTTIGSWNPTTSVFRWVCCGAHGPVVARADGELEILDAAPAPALGTLPPDVAAQLPVRARRLLPGERLVLLSDGGYDSLDVGGAVFGMDGLHAALTTSAGASAAATVHAIEHAICARVADHLEDDVTLVVLAPHTA</sequence>
<feature type="domain" description="Guanylate cyclase" evidence="4">
    <location>
        <begin position="128"/>
        <end position="281"/>
    </location>
</feature>
<feature type="DNA-binding region" description="H-T-H motif" evidence="3">
    <location>
        <begin position="37"/>
        <end position="56"/>
    </location>
</feature>
<dbReference type="InterPro" id="IPR001647">
    <property type="entry name" value="HTH_TetR"/>
</dbReference>
<evidence type="ECO:0008006" key="7">
    <source>
        <dbReference type="Google" id="ProtNLM"/>
    </source>
</evidence>
<evidence type="ECO:0000313" key="6">
    <source>
        <dbReference type="EMBL" id="XAY06455.1"/>
    </source>
</evidence>
<dbReference type="PANTHER" id="PTHR43156">
    <property type="entry name" value="STAGE II SPORULATION PROTEIN E-RELATED"/>
    <property type="match status" value="1"/>
</dbReference>
<dbReference type="GO" id="GO:0035556">
    <property type="term" value="P:intracellular signal transduction"/>
    <property type="evidence" value="ECO:0007669"/>
    <property type="project" value="InterPro"/>
</dbReference>
<name>A0AAU7AYG1_9ACTN</name>
<dbReference type="Gene3D" id="1.10.357.10">
    <property type="entry name" value="Tetracycline Repressor, domain 2"/>
    <property type="match status" value="1"/>
</dbReference>
<dbReference type="PROSITE" id="PS50977">
    <property type="entry name" value="HTH_TETR_2"/>
    <property type="match status" value="1"/>
</dbReference>
<dbReference type="PANTHER" id="PTHR43156:SF2">
    <property type="entry name" value="STAGE II SPORULATION PROTEIN E"/>
    <property type="match status" value="1"/>
</dbReference>
<evidence type="ECO:0000256" key="1">
    <source>
        <dbReference type="ARBA" id="ARBA00022801"/>
    </source>
</evidence>